<reference evidence="5 6" key="1">
    <citation type="submission" date="2012-02" db="EMBL/GenBank/DDBJ databases">
        <title>Complete sequence of chromosome of Singulisphaera acidiphila DSM 18658.</title>
        <authorList>
            <consortium name="US DOE Joint Genome Institute (JGI-PGF)"/>
            <person name="Lucas S."/>
            <person name="Copeland A."/>
            <person name="Lapidus A."/>
            <person name="Glavina del Rio T."/>
            <person name="Dalin E."/>
            <person name="Tice H."/>
            <person name="Bruce D."/>
            <person name="Goodwin L."/>
            <person name="Pitluck S."/>
            <person name="Peters L."/>
            <person name="Ovchinnikova G."/>
            <person name="Chertkov O."/>
            <person name="Kyrpides N."/>
            <person name="Mavromatis K."/>
            <person name="Ivanova N."/>
            <person name="Brettin T."/>
            <person name="Detter J.C."/>
            <person name="Han C."/>
            <person name="Larimer F."/>
            <person name="Land M."/>
            <person name="Hauser L."/>
            <person name="Markowitz V."/>
            <person name="Cheng J.-F."/>
            <person name="Hugenholtz P."/>
            <person name="Woyke T."/>
            <person name="Wu D."/>
            <person name="Tindall B."/>
            <person name="Pomrenke H."/>
            <person name="Brambilla E."/>
            <person name="Klenk H.-P."/>
            <person name="Eisen J.A."/>
        </authorList>
    </citation>
    <scope>NUCLEOTIDE SEQUENCE [LARGE SCALE GENOMIC DNA]</scope>
    <source>
        <strain evidence="6">ATCC BAA-1392 / DSM 18658 / VKM B-2454 / MOB10</strain>
    </source>
</reference>
<dbReference type="AlphaFoldDB" id="L0DCW2"/>
<gene>
    <name evidence="5" type="ordered locus">Sinac_2399</name>
</gene>
<name>L0DCW2_SINAD</name>
<dbReference type="GO" id="GO:0016020">
    <property type="term" value="C:membrane"/>
    <property type="evidence" value="ECO:0007669"/>
    <property type="project" value="GOC"/>
</dbReference>
<dbReference type="Proteomes" id="UP000010798">
    <property type="component" value="Chromosome"/>
</dbReference>
<evidence type="ECO:0000256" key="2">
    <source>
        <dbReference type="ARBA" id="ARBA00022801"/>
    </source>
</evidence>
<dbReference type="InterPro" id="IPR029052">
    <property type="entry name" value="Metallo-depent_PP-like"/>
</dbReference>
<feature type="transmembrane region" description="Helical" evidence="3">
    <location>
        <begin position="6"/>
        <end position="26"/>
    </location>
</feature>
<evidence type="ECO:0000256" key="3">
    <source>
        <dbReference type="SAM" id="Phobius"/>
    </source>
</evidence>
<dbReference type="PANTHER" id="PTHR31302:SF31">
    <property type="entry name" value="PHOSPHODIESTERASE YAEI"/>
    <property type="match status" value="1"/>
</dbReference>
<feature type="domain" description="Calcineurin-like phosphoesterase" evidence="4">
    <location>
        <begin position="156"/>
        <end position="322"/>
    </location>
</feature>
<evidence type="ECO:0000256" key="1">
    <source>
        <dbReference type="ARBA" id="ARBA00022723"/>
    </source>
</evidence>
<dbReference type="GO" id="GO:0046872">
    <property type="term" value="F:metal ion binding"/>
    <property type="evidence" value="ECO:0007669"/>
    <property type="project" value="UniProtKB-KW"/>
</dbReference>
<organism evidence="5 6">
    <name type="scientific">Singulisphaera acidiphila (strain ATCC BAA-1392 / DSM 18658 / VKM B-2454 / MOB10)</name>
    <dbReference type="NCBI Taxonomy" id="886293"/>
    <lineage>
        <taxon>Bacteria</taxon>
        <taxon>Pseudomonadati</taxon>
        <taxon>Planctomycetota</taxon>
        <taxon>Planctomycetia</taxon>
        <taxon>Isosphaerales</taxon>
        <taxon>Isosphaeraceae</taxon>
        <taxon>Singulisphaera</taxon>
    </lineage>
</organism>
<feature type="transmembrane region" description="Helical" evidence="3">
    <location>
        <begin position="112"/>
        <end position="131"/>
    </location>
</feature>
<dbReference type="Pfam" id="PF00149">
    <property type="entry name" value="Metallophos"/>
    <property type="match status" value="1"/>
</dbReference>
<keyword evidence="2 5" id="KW-0378">Hydrolase</keyword>
<keyword evidence="1" id="KW-0479">Metal-binding</keyword>
<feature type="transmembrane region" description="Helical" evidence="3">
    <location>
        <begin position="70"/>
        <end position="100"/>
    </location>
</feature>
<dbReference type="PANTHER" id="PTHR31302">
    <property type="entry name" value="TRANSMEMBRANE PROTEIN WITH METALLOPHOSPHOESTERASE DOMAIN-RELATED"/>
    <property type="match status" value="1"/>
</dbReference>
<evidence type="ECO:0000313" key="5">
    <source>
        <dbReference type="EMBL" id="AGA26710.1"/>
    </source>
</evidence>
<accession>L0DCW2</accession>
<evidence type="ECO:0000259" key="4">
    <source>
        <dbReference type="Pfam" id="PF00149"/>
    </source>
</evidence>
<dbReference type="SUPFAM" id="SSF56300">
    <property type="entry name" value="Metallo-dependent phosphatases"/>
    <property type="match status" value="1"/>
</dbReference>
<feature type="transmembrane region" description="Helical" evidence="3">
    <location>
        <begin position="38"/>
        <end position="58"/>
    </location>
</feature>
<evidence type="ECO:0000313" key="6">
    <source>
        <dbReference type="Proteomes" id="UP000010798"/>
    </source>
</evidence>
<keyword evidence="3" id="KW-1133">Transmembrane helix</keyword>
<dbReference type="EMBL" id="CP003364">
    <property type="protein sequence ID" value="AGA26710.1"/>
    <property type="molecule type" value="Genomic_DNA"/>
</dbReference>
<dbReference type="Gene3D" id="3.60.21.10">
    <property type="match status" value="1"/>
</dbReference>
<sequence length="391" mass="42589">MSQQTFSLVVILSTLIDFFVIAAVFFRTRWLGERRDSPVIGMGHVLSAVLITGLVFVIKLTPLTLLGFNLFGVINLIYIDLVILPPATAMTILGASYLPLREGRRVTVSKSARIFAAGAFALLPIGLYASWIEPFRLQLETAQVPLAPTRQGKTTIRIGVIADLQTSRITDYERSAFDRLMALRPDLILMPGDLFQGSEKDLEANRADLIALLSQLSAPGGVYFVLGDVDQGHYGLEEILQAAGIRLLVNETTRIKLGDRQVTIGGIELDVSTGQARGTVHQLETDPGVDDVRILVAHRPDVALGLKRRSRIDLTVAGHTHGGQIVIPGFGPPMTLSDVPRPVAAGGLHSLLENRLYVSRGVGCERGQAPRIRFFCPPEISLLQLDNSHPK</sequence>
<keyword evidence="6" id="KW-1185">Reference proteome</keyword>
<keyword evidence="3" id="KW-0812">Transmembrane</keyword>
<proteinExistence type="predicted"/>
<dbReference type="KEGG" id="saci:Sinac_2399"/>
<dbReference type="HOGENOM" id="CLU_025443_3_2_0"/>
<dbReference type="GO" id="GO:0008758">
    <property type="term" value="F:UDP-2,3-diacylglucosamine hydrolase activity"/>
    <property type="evidence" value="ECO:0007669"/>
    <property type="project" value="TreeGrafter"/>
</dbReference>
<dbReference type="InterPro" id="IPR004843">
    <property type="entry name" value="Calcineurin-like_PHP"/>
</dbReference>
<dbReference type="InterPro" id="IPR051158">
    <property type="entry name" value="Metallophosphoesterase_sf"/>
</dbReference>
<keyword evidence="3" id="KW-0472">Membrane</keyword>
<protein>
    <submittedName>
        <fullName evidence="5">Putative phosphohydrolase</fullName>
    </submittedName>
</protein>
<dbReference type="eggNOG" id="COG1408">
    <property type="taxonomic scope" value="Bacteria"/>
</dbReference>
<dbReference type="GO" id="GO:0009245">
    <property type="term" value="P:lipid A biosynthetic process"/>
    <property type="evidence" value="ECO:0007669"/>
    <property type="project" value="TreeGrafter"/>
</dbReference>